<feature type="non-terminal residue" evidence="1">
    <location>
        <position position="74"/>
    </location>
</feature>
<name>A0A392NK48_9FABA</name>
<evidence type="ECO:0000313" key="2">
    <source>
        <dbReference type="Proteomes" id="UP000265520"/>
    </source>
</evidence>
<dbReference type="EMBL" id="LXQA010042546">
    <property type="protein sequence ID" value="MCI00211.1"/>
    <property type="molecule type" value="Genomic_DNA"/>
</dbReference>
<comment type="caution">
    <text evidence="1">The sequence shown here is derived from an EMBL/GenBank/DDBJ whole genome shotgun (WGS) entry which is preliminary data.</text>
</comment>
<gene>
    <name evidence="1" type="ORF">A2U01_0021228</name>
</gene>
<dbReference type="Proteomes" id="UP000265520">
    <property type="component" value="Unassembled WGS sequence"/>
</dbReference>
<organism evidence="1 2">
    <name type="scientific">Trifolium medium</name>
    <dbReference type="NCBI Taxonomy" id="97028"/>
    <lineage>
        <taxon>Eukaryota</taxon>
        <taxon>Viridiplantae</taxon>
        <taxon>Streptophyta</taxon>
        <taxon>Embryophyta</taxon>
        <taxon>Tracheophyta</taxon>
        <taxon>Spermatophyta</taxon>
        <taxon>Magnoliopsida</taxon>
        <taxon>eudicotyledons</taxon>
        <taxon>Gunneridae</taxon>
        <taxon>Pentapetalae</taxon>
        <taxon>rosids</taxon>
        <taxon>fabids</taxon>
        <taxon>Fabales</taxon>
        <taxon>Fabaceae</taxon>
        <taxon>Papilionoideae</taxon>
        <taxon>50 kb inversion clade</taxon>
        <taxon>NPAAA clade</taxon>
        <taxon>Hologalegina</taxon>
        <taxon>IRL clade</taxon>
        <taxon>Trifolieae</taxon>
        <taxon>Trifolium</taxon>
    </lineage>
</organism>
<reference evidence="1 2" key="1">
    <citation type="journal article" date="2018" name="Front. Plant Sci.">
        <title>Red Clover (Trifolium pratense) and Zigzag Clover (T. medium) - A Picture of Genomic Similarities and Differences.</title>
        <authorList>
            <person name="Dluhosova J."/>
            <person name="Istvanek J."/>
            <person name="Nedelnik J."/>
            <person name="Repkova J."/>
        </authorList>
    </citation>
    <scope>NUCLEOTIDE SEQUENCE [LARGE SCALE GENOMIC DNA]</scope>
    <source>
        <strain evidence="2">cv. 10/8</strain>
        <tissue evidence="1">Leaf</tissue>
    </source>
</reference>
<accession>A0A392NK48</accession>
<dbReference type="AlphaFoldDB" id="A0A392NK48"/>
<keyword evidence="2" id="KW-1185">Reference proteome</keyword>
<evidence type="ECO:0000313" key="1">
    <source>
        <dbReference type="EMBL" id="MCI00211.1"/>
    </source>
</evidence>
<protein>
    <submittedName>
        <fullName evidence="1">Uncharacterized protein</fullName>
    </submittedName>
</protein>
<sequence length="74" mass="8549">MLVWVLWNNTNNCVWNNAKEPGQQLGVKALCRRSDWDAVQVAHNRSAQAEQLHLQQTVQWQKPTCGRYKCNVNA</sequence>
<proteinExistence type="predicted"/>